<evidence type="ECO:0000313" key="7">
    <source>
        <dbReference type="EMBL" id="SCG73781.1"/>
    </source>
</evidence>
<feature type="transmembrane region" description="Helical" evidence="6">
    <location>
        <begin position="79"/>
        <end position="105"/>
    </location>
</feature>
<accession>A0A1C5JTZ4</accession>
<dbReference type="Gene3D" id="1.20.1250.20">
    <property type="entry name" value="MFS general substrate transporter like domains"/>
    <property type="match status" value="1"/>
</dbReference>
<feature type="transmembrane region" description="Helical" evidence="6">
    <location>
        <begin position="297"/>
        <end position="317"/>
    </location>
</feature>
<dbReference type="Proteomes" id="UP000198215">
    <property type="component" value="Chromosome I"/>
</dbReference>
<organism evidence="7 8">
    <name type="scientific">Micromonospora coxensis</name>
    <dbReference type="NCBI Taxonomy" id="356852"/>
    <lineage>
        <taxon>Bacteria</taxon>
        <taxon>Bacillati</taxon>
        <taxon>Actinomycetota</taxon>
        <taxon>Actinomycetes</taxon>
        <taxon>Micromonosporales</taxon>
        <taxon>Micromonosporaceae</taxon>
        <taxon>Micromonospora</taxon>
    </lineage>
</organism>
<dbReference type="InterPro" id="IPR011701">
    <property type="entry name" value="MFS"/>
</dbReference>
<evidence type="ECO:0000313" key="8">
    <source>
        <dbReference type="Proteomes" id="UP000198215"/>
    </source>
</evidence>
<comment type="subcellular location">
    <subcellularLocation>
        <location evidence="1">Membrane</location>
        <topology evidence="1">Multi-pass membrane protein</topology>
    </subcellularLocation>
</comment>
<dbReference type="PANTHER" id="PTHR23530:SF1">
    <property type="entry name" value="PERMEASE, MAJOR FACILITATOR SUPERFAMILY-RELATED"/>
    <property type="match status" value="1"/>
</dbReference>
<evidence type="ECO:0000256" key="3">
    <source>
        <dbReference type="ARBA" id="ARBA00022989"/>
    </source>
</evidence>
<dbReference type="RefSeq" id="WP_088978452.1">
    <property type="nucleotide sequence ID" value="NZ_LT607753.1"/>
</dbReference>
<keyword evidence="8" id="KW-1185">Reference proteome</keyword>
<feature type="compositionally biased region" description="Pro residues" evidence="5">
    <location>
        <begin position="429"/>
        <end position="443"/>
    </location>
</feature>
<dbReference type="PROSITE" id="PS00216">
    <property type="entry name" value="SUGAR_TRANSPORT_1"/>
    <property type="match status" value="1"/>
</dbReference>
<dbReference type="GO" id="GO:0022857">
    <property type="term" value="F:transmembrane transporter activity"/>
    <property type="evidence" value="ECO:0007669"/>
    <property type="project" value="InterPro"/>
</dbReference>
<dbReference type="PANTHER" id="PTHR23530">
    <property type="entry name" value="TRANSPORT PROTEIN-RELATED"/>
    <property type="match status" value="1"/>
</dbReference>
<feature type="transmembrane region" description="Helical" evidence="6">
    <location>
        <begin position="171"/>
        <end position="194"/>
    </location>
</feature>
<evidence type="ECO:0000256" key="4">
    <source>
        <dbReference type="ARBA" id="ARBA00023136"/>
    </source>
</evidence>
<keyword evidence="3 6" id="KW-1133">Transmembrane helix</keyword>
<name>A0A1C5JTZ4_9ACTN</name>
<dbReference type="Pfam" id="PF07690">
    <property type="entry name" value="MFS_1"/>
    <property type="match status" value="1"/>
</dbReference>
<feature type="transmembrane region" description="Helical" evidence="6">
    <location>
        <begin position="228"/>
        <end position="246"/>
    </location>
</feature>
<sequence>MNALSVRQARRRFLLLHGLRWLPSGLMIPVMILLMQERGLSLSEIGLVSVAQGLVVLALELPTGGLADALGRRPVLLTAWSLGLASLVLFAVADSFALFFVVWALQGVFRALDSGPLESWYVDATLAADPDARYEPGLGHAGTVIGLSISAGALLSGGLVALGPIGPVSALTVPVLVAVALQALGLVALLVLLVEVHPRRDVGALRASVVEAPRMVGQALGLLRRSRVLLALVAVELFWGFGMVTFESLLPVRLAEVVGDADAAAALLGPASSAAWLASAAGAALTPLLLRWPGGAASAALLRVVQGATVVGMGLFAGPVGVLVAYLTCYAVHGASNPLHMGLLHRQVDGPYRTSVISLNSMMGQPGFAVGAVLLTAIADTSGVSTAMLVGAVVLAVAAPLYLPAWRAERMAGAAADANPGAPSGGPGTLPPSTDPGVAPPITDPDTARPAADLRADGPTVAPATADHLTGQPGLPAPDGPPVVGEASPAR</sequence>
<keyword evidence="2 6" id="KW-0812">Transmembrane</keyword>
<dbReference type="InterPro" id="IPR053160">
    <property type="entry name" value="MFS_DHA3_Transporter"/>
</dbReference>
<feature type="region of interest" description="Disordered" evidence="5">
    <location>
        <begin position="416"/>
        <end position="491"/>
    </location>
</feature>
<protein>
    <submittedName>
        <fullName evidence="7">Predicted arabinose efflux permease, MFS family</fullName>
    </submittedName>
</protein>
<feature type="transmembrane region" description="Helical" evidence="6">
    <location>
        <begin position="266"/>
        <end position="290"/>
    </location>
</feature>
<dbReference type="EMBL" id="LT607753">
    <property type="protein sequence ID" value="SCG73781.1"/>
    <property type="molecule type" value="Genomic_DNA"/>
</dbReference>
<gene>
    <name evidence="7" type="ORF">GA0070614_5295</name>
</gene>
<evidence type="ECO:0000256" key="2">
    <source>
        <dbReference type="ARBA" id="ARBA00022692"/>
    </source>
</evidence>
<dbReference type="OrthoDB" id="3513479at2"/>
<evidence type="ECO:0000256" key="6">
    <source>
        <dbReference type="SAM" id="Phobius"/>
    </source>
</evidence>
<feature type="transmembrane region" description="Helical" evidence="6">
    <location>
        <begin position="12"/>
        <end position="34"/>
    </location>
</feature>
<dbReference type="CDD" id="cd06174">
    <property type="entry name" value="MFS"/>
    <property type="match status" value="1"/>
</dbReference>
<feature type="transmembrane region" description="Helical" evidence="6">
    <location>
        <begin position="356"/>
        <end position="378"/>
    </location>
</feature>
<keyword evidence="4 6" id="KW-0472">Membrane</keyword>
<feature type="transmembrane region" description="Helical" evidence="6">
    <location>
        <begin position="143"/>
        <end position="165"/>
    </location>
</feature>
<reference evidence="8" key="1">
    <citation type="submission" date="2016-06" db="EMBL/GenBank/DDBJ databases">
        <authorList>
            <person name="Varghese N."/>
            <person name="Submissions Spin"/>
        </authorList>
    </citation>
    <scope>NUCLEOTIDE SEQUENCE [LARGE SCALE GENOMIC DNA]</scope>
    <source>
        <strain evidence="8">DSM 45161</strain>
    </source>
</reference>
<feature type="transmembrane region" description="Helical" evidence="6">
    <location>
        <begin position="41"/>
        <end position="59"/>
    </location>
</feature>
<dbReference type="SUPFAM" id="SSF103473">
    <property type="entry name" value="MFS general substrate transporter"/>
    <property type="match status" value="1"/>
</dbReference>
<dbReference type="AlphaFoldDB" id="A0A1C5JTZ4"/>
<feature type="transmembrane region" description="Helical" evidence="6">
    <location>
        <begin position="384"/>
        <end position="403"/>
    </location>
</feature>
<evidence type="ECO:0000256" key="5">
    <source>
        <dbReference type="SAM" id="MobiDB-lite"/>
    </source>
</evidence>
<dbReference type="InterPro" id="IPR036259">
    <property type="entry name" value="MFS_trans_sf"/>
</dbReference>
<dbReference type="InterPro" id="IPR005829">
    <property type="entry name" value="Sugar_transporter_CS"/>
</dbReference>
<proteinExistence type="predicted"/>
<evidence type="ECO:0000256" key="1">
    <source>
        <dbReference type="ARBA" id="ARBA00004141"/>
    </source>
</evidence>
<dbReference type="GO" id="GO:0016020">
    <property type="term" value="C:membrane"/>
    <property type="evidence" value="ECO:0007669"/>
    <property type="project" value="UniProtKB-SubCell"/>
</dbReference>